<feature type="compositionally biased region" description="Basic residues" evidence="9">
    <location>
        <begin position="346"/>
        <end position="357"/>
    </location>
</feature>
<evidence type="ECO:0000256" key="2">
    <source>
        <dbReference type="ARBA" id="ARBA00022527"/>
    </source>
</evidence>
<reference evidence="10" key="1">
    <citation type="submission" date="2021-02" db="EMBL/GenBank/DDBJ databases">
        <authorList>
            <person name="Nowell W R."/>
        </authorList>
    </citation>
    <scope>NUCLEOTIDE SEQUENCE</scope>
</reference>
<feature type="region of interest" description="Disordered" evidence="9">
    <location>
        <begin position="517"/>
        <end position="540"/>
    </location>
</feature>
<name>A0A814D180_9BILA</name>
<dbReference type="Proteomes" id="UP000663829">
    <property type="component" value="Unassembled WGS sequence"/>
</dbReference>
<evidence type="ECO:0000256" key="7">
    <source>
        <dbReference type="ARBA" id="ARBA00047899"/>
    </source>
</evidence>
<comment type="caution">
    <text evidence="10">The sequence shown here is derived from an EMBL/GenBank/DDBJ whole genome shotgun (WGS) entry which is preliminary data.</text>
</comment>
<evidence type="ECO:0000313" key="13">
    <source>
        <dbReference type="EMBL" id="CAF3918202.1"/>
    </source>
</evidence>
<dbReference type="EMBL" id="CAJOBC010002283">
    <property type="protein sequence ID" value="CAF3725263.1"/>
    <property type="molecule type" value="Genomic_DNA"/>
</dbReference>
<keyword evidence="4" id="KW-0547">Nucleotide-binding</keyword>
<feature type="compositionally biased region" description="Low complexity" evidence="9">
    <location>
        <begin position="88"/>
        <end position="117"/>
    </location>
</feature>
<dbReference type="Proteomes" id="UP000681722">
    <property type="component" value="Unassembled WGS sequence"/>
</dbReference>
<dbReference type="SUPFAM" id="SSF56112">
    <property type="entry name" value="Protein kinase-like (PK-like)"/>
    <property type="match status" value="1"/>
</dbReference>
<evidence type="ECO:0000256" key="3">
    <source>
        <dbReference type="ARBA" id="ARBA00022679"/>
    </source>
</evidence>
<keyword evidence="3" id="KW-0808">Transferase</keyword>
<evidence type="ECO:0000256" key="4">
    <source>
        <dbReference type="ARBA" id="ARBA00022741"/>
    </source>
</evidence>
<feature type="region of interest" description="Disordered" evidence="9">
    <location>
        <begin position="346"/>
        <end position="393"/>
    </location>
</feature>
<feature type="compositionally biased region" description="Basic and acidic residues" evidence="9">
    <location>
        <begin position="230"/>
        <end position="259"/>
    </location>
</feature>
<feature type="compositionally biased region" description="Basic and acidic residues" evidence="9">
    <location>
        <begin position="177"/>
        <end position="186"/>
    </location>
</feature>
<dbReference type="InterPro" id="IPR011009">
    <property type="entry name" value="Kinase-like_dom_sf"/>
</dbReference>
<dbReference type="AlphaFoldDB" id="A0A814D180"/>
<dbReference type="EMBL" id="CAJNOK010011134">
    <property type="protein sequence ID" value="CAF1132913.1"/>
    <property type="molecule type" value="Genomic_DNA"/>
</dbReference>
<feature type="region of interest" description="Disordered" evidence="9">
    <location>
        <begin position="420"/>
        <end position="490"/>
    </location>
</feature>
<dbReference type="Proteomes" id="UP000682733">
    <property type="component" value="Unassembled WGS sequence"/>
</dbReference>
<dbReference type="OrthoDB" id="248923at2759"/>
<feature type="compositionally biased region" description="Polar residues" evidence="9">
    <location>
        <begin position="127"/>
        <end position="162"/>
    </location>
</feature>
<evidence type="ECO:0000313" key="10">
    <source>
        <dbReference type="EMBL" id="CAF0949493.1"/>
    </source>
</evidence>
<keyword evidence="14" id="KW-1185">Reference proteome</keyword>
<keyword evidence="5" id="KW-0418">Kinase</keyword>
<protein>
    <recommendedName>
        <fullName evidence="1">non-specific serine/threonine protein kinase</fullName>
        <ecNumber evidence="1">2.7.11.1</ecNumber>
    </recommendedName>
</protein>
<dbReference type="InterPro" id="IPR051131">
    <property type="entry name" value="NEK_Ser/Thr_kinase_NIMA"/>
</dbReference>
<evidence type="ECO:0000256" key="1">
    <source>
        <dbReference type="ARBA" id="ARBA00012513"/>
    </source>
</evidence>
<dbReference type="EMBL" id="CAJOBA010022727">
    <property type="protein sequence ID" value="CAF3918202.1"/>
    <property type="molecule type" value="Genomic_DNA"/>
</dbReference>
<feature type="compositionally biased region" description="Polar residues" evidence="9">
    <location>
        <begin position="433"/>
        <end position="444"/>
    </location>
</feature>
<evidence type="ECO:0000256" key="6">
    <source>
        <dbReference type="ARBA" id="ARBA00022840"/>
    </source>
</evidence>
<dbReference type="EC" id="2.7.11.1" evidence="1"/>
<dbReference type="Gene3D" id="1.10.510.10">
    <property type="entry name" value="Transferase(Phosphotransferase) domain 1"/>
    <property type="match status" value="1"/>
</dbReference>
<dbReference type="EMBL" id="CAJNOQ010002284">
    <property type="protein sequence ID" value="CAF0949493.1"/>
    <property type="molecule type" value="Genomic_DNA"/>
</dbReference>
<feature type="compositionally biased region" description="Basic and acidic residues" evidence="9">
    <location>
        <begin position="420"/>
        <end position="432"/>
    </location>
</feature>
<feature type="region of interest" description="Disordered" evidence="9">
    <location>
        <begin position="220"/>
        <end position="292"/>
    </location>
</feature>
<dbReference type="GO" id="GO:0004674">
    <property type="term" value="F:protein serine/threonine kinase activity"/>
    <property type="evidence" value="ECO:0007669"/>
    <property type="project" value="UniProtKB-KW"/>
</dbReference>
<organism evidence="10 14">
    <name type="scientific">Didymodactylos carnosus</name>
    <dbReference type="NCBI Taxonomy" id="1234261"/>
    <lineage>
        <taxon>Eukaryota</taxon>
        <taxon>Metazoa</taxon>
        <taxon>Spiralia</taxon>
        <taxon>Gnathifera</taxon>
        <taxon>Rotifera</taxon>
        <taxon>Eurotatoria</taxon>
        <taxon>Bdelloidea</taxon>
        <taxon>Philodinida</taxon>
        <taxon>Philodinidae</taxon>
        <taxon>Didymodactylos</taxon>
    </lineage>
</organism>
<sequence length="644" mass="72795">MTTLEHAFNAKDMNSLVIKIIRGQPPQTSKKYSAQLATIIKAMLSKDPDDRPTAKKLLQNTYIKQHIVQLLEKTKIRCQNQNQASHPVIVNSSSSSSRPTSAISSSSPPRSRVNSSNERLSIPPLPVTSNSPSSKNRQNGNSVNILPSPPSQIQTPRVSSAKSIDDASGLPPSSSNDVRKLSEARTRRTQQRNAPNNIPVSQQQVDDEVDRRFIEKVRQNDTLNRRRRDHTQLNDHIKQEKIQNHLRNSEQLHSDRSQESDPEYAPVIHDQILHKSSSSSTSSGKAYNDNGYRRQSEAGHYMSNGEENNRFSYNIDDSISQMDSSFDSNQKDLIFYCFLKGTRPNKNARMRRRKKLHGSSDVHSSHSASSSPIAGLLSNDNEPIDNNHNDDVNFYLDNDRHRSYPATSMDAYIDQKNHYSPSKSEKFMHHSADISSNSVATRNSHTNEKHYSKSGPLKVFENNSEDNKPLSRSTSKESVNTEVEKKKEGEKDMNDLLFMLTSTLKLPASVSGINRSESIDDNELTHSSSTSDRTIVDEDEREVKYSSVTKRSSLLPPDEILQADRTINPLGGTSKVSQRYNSLRQDCLREISSSRLRRALDIIDRVAEAELTEEMINILGNELYNKYSARIFTLKFYEDTLHCH</sequence>
<comment type="catalytic activity">
    <reaction evidence="7">
        <text>L-threonyl-[protein] + ATP = O-phospho-L-threonyl-[protein] + ADP + H(+)</text>
        <dbReference type="Rhea" id="RHEA:46608"/>
        <dbReference type="Rhea" id="RHEA-COMP:11060"/>
        <dbReference type="Rhea" id="RHEA-COMP:11605"/>
        <dbReference type="ChEBI" id="CHEBI:15378"/>
        <dbReference type="ChEBI" id="CHEBI:30013"/>
        <dbReference type="ChEBI" id="CHEBI:30616"/>
        <dbReference type="ChEBI" id="CHEBI:61977"/>
        <dbReference type="ChEBI" id="CHEBI:456216"/>
        <dbReference type="EC" id="2.7.11.1"/>
    </reaction>
</comment>
<evidence type="ECO:0000313" key="12">
    <source>
        <dbReference type="EMBL" id="CAF3725263.1"/>
    </source>
</evidence>
<evidence type="ECO:0000256" key="5">
    <source>
        <dbReference type="ARBA" id="ARBA00022777"/>
    </source>
</evidence>
<dbReference type="Proteomes" id="UP000677228">
    <property type="component" value="Unassembled WGS sequence"/>
</dbReference>
<keyword evidence="2" id="KW-0723">Serine/threonine-protein kinase</keyword>
<evidence type="ECO:0000256" key="9">
    <source>
        <dbReference type="SAM" id="MobiDB-lite"/>
    </source>
</evidence>
<evidence type="ECO:0000256" key="8">
    <source>
        <dbReference type="ARBA" id="ARBA00048679"/>
    </source>
</evidence>
<keyword evidence="6" id="KW-0067">ATP-binding</keyword>
<accession>A0A814D180</accession>
<feature type="region of interest" description="Disordered" evidence="9">
    <location>
        <begin position="82"/>
        <end position="207"/>
    </location>
</feature>
<gene>
    <name evidence="10" type="ORF">GPM918_LOCUS11158</name>
    <name evidence="11" type="ORF">OVA965_LOCUS20744</name>
    <name evidence="12" type="ORF">SRO942_LOCUS11157</name>
    <name evidence="13" type="ORF">TMI583_LOCUS21217</name>
</gene>
<evidence type="ECO:0000313" key="11">
    <source>
        <dbReference type="EMBL" id="CAF1132913.1"/>
    </source>
</evidence>
<feature type="compositionally biased region" description="Polar residues" evidence="9">
    <location>
        <begin position="191"/>
        <end position="204"/>
    </location>
</feature>
<comment type="catalytic activity">
    <reaction evidence="8">
        <text>L-seryl-[protein] + ATP = O-phospho-L-seryl-[protein] + ADP + H(+)</text>
        <dbReference type="Rhea" id="RHEA:17989"/>
        <dbReference type="Rhea" id="RHEA-COMP:9863"/>
        <dbReference type="Rhea" id="RHEA-COMP:11604"/>
        <dbReference type="ChEBI" id="CHEBI:15378"/>
        <dbReference type="ChEBI" id="CHEBI:29999"/>
        <dbReference type="ChEBI" id="CHEBI:30616"/>
        <dbReference type="ChEBI" id="CHEBI:83421"/>
        <dbReference type="ChEBI" id="CHEBI:456216"/>
        <dbReference type="EC" id="2.7.11.1"/>
    </reaction>
</comment>
<dbReference type="GO" id="GO:0005524">
    <property type="term" value="F:ATP binding"/>
    <property type="evidence" value="ECO:0007669"/>
    <property type="project" value="UniProtKB-KW"/>
</dbReference>
<proteinExistence type="predicted"/>
<dbReference type="PANTHER" id="PTHR44899">
    <property type="entry name" value="CAMK FAMILY PROTEIN KINASE"/>
    <property type="match status" value="1"/>
</dbReference>
<evidence type="ECO:0000313" key="14">
    <source>
        <dbReference type="Proteomes" id="UP000663829"/>
    </source>
</evidence>
<dbReference type="PANTHER" id="PTHR44899:SF3">
    <property type="entry name" value="SERINE_THREONINE-PROTEIN KINASE NEK1"/>
    <property type="match status" value="1"/>
</dbReference>
<feature type="compositionally biased region" description="Polar residues" evidence="9">
    <location>
        <begin position="470"/>
        <end position="481"/>
    </location>
</feature>